<dbReference type="SUPFAM" id="SSF52317">
    <property type="entry name" value="Class I glutamine amidotransferase-like"/>
    <property type="match status" value="1"/>
</dbReference>
<dbReference type="InterPro" id="IPR029062">
    <property type="entry name" value="Class_I_gatase-like"/>
</dbReference>
<evidence type="ECO:0000313" key="2">
    <source>
        <dbReference type="EMBL" id="KHO65734.1"/>
    </source>
</evidence>
<gene>
    <name evidence="2" type="ORF">PT85_06725</name>
    <name evidence="3" type="ORF">SAMN05421672_10926</name>
</gene>
<keyword evidence="3" id="KW-0315">Glutamine amidotransferase</keyword>
<proteinExistence type="predicted"/>
<dbReference type="InterPro" id="IPR044992">
    <property type="entry name" value="ChyE-like"/>
</dbReference>
<keyword evidence="2" id="KW-0808">Transferase</keyword>
<dbReference type="Proteomes" id="UP000186079">
    <property type="component" value="Unassembled WGS sequence"/>
</dbReference>
<dbReference type="Pfam" id="PF00117">
    <property type="entry name" value="GATase"/>
    <property type="match status" value="1"/>
</dbReference>
<evidence type="ECO:0000313" key="3">
    <source>
        <dbReference type="EMBL" id="SIQ69906.1"/>
    </source>
</evidence>
<dbReference type="PANTHER" id="PTHR42695:SF5">
    <property type="entry name" value="GLUTAMINE AMIDOTRANSFERASE YLR126C-RELATED"/>
    <property type="match status" value="1"/>
</dbReference>
<dbReference type="EMBL" id="FTMC01000009">
    <property type="protein sequence ID" value="SIQ69906.1"/>
    <property type="molecule type" value="Genomic_DNA"/>
</dbReference>
<dbReference type="PATRIC" id="fig|706570.3.peg.996"/>
<reference evidence="3 5" key="2">
    <citation type="submission" date="2017-01" db="EMBL/GenBank/DDBJ databases">
        <authorList>
            <person name="Mah S.A."/>
            <person name="Swanson W.J."/>
            <person name="Moy G.W."/>
            <person name="Vacquier V.D."/>
        </authorList>
    </citation>
    <scope>NUCLEOTIDE SEQUENCE [LARGE SCALE GENOMIC DNA]</scope>
    <source>
        <strain evidence="3 5">ATCC 29606</strain>
    </source>
</reference>
<dbReference type="InterPro" id="IPR017926">
    <property type="entry name" value="GATASE"/>
</dbReference>
<accession>A0A0B3BYH4</accession>
<organism evidence="2 4">
    <name type="scientific">Pseudomonas flexibilis</name>
    <dbReference type="NCBI Taxonomy" id="706570"/>
    <lineage>
        <taxon>Bacteria</taxon>
        <taxon>Pseudomonadati</taxon>
        <taxon>Pseudomonadota</taxon>
        <taxon>Gammaproteobacteria</taxon>
        <taxon>Pseudomonadales</taxon>
        <taxon>Pseudomonadaceae</taxon>
        <taxon>Pseudomonas</taxon>
    </lineage>
</organism>
<dbReference type="PANTHER" id="PTHR42695">
    <property type="entry name" value="GLUTAMINE AMIDOTRANSFERASE YLR126C-RELATED"/>
    <property type="match status" value="1"/>
</dbReference>
<dbReference type="CDD" id="cd01741">
    <property type="entry name" value="GATase1_1"/>
    <property type="match status" value="1"/>
</dbReference>
<evidence type="ECO:0000313" key="5">
    <source>
        <dbReference type="Proteomes" id="UP000186079"/>
    </source>
</evidence>
<dbReference type="NCBIfam" id="NF004212">
    <property type="entry name" value="PRK05665.1"/>
    <property type="match status" value="1"/>
</dbReference>
<reference evidence="2 4" key="1">
    <citation type="submission" date="2014-11" db="EMBL/GenBank/DDBJ databases">
        <title>Genome sequence of Pseudomonas tuomuerensis JCM 14085.</title>
        <authorList>
            <person name="Shin S.-K."/>
            <person name="Yi H."/>
        </authorList>
    </citation>
    <scope>NUCLEOTIDE SEQUENCE [LARGE SCALE GENOMIC DNA]</scope>
    <source>
        <strain evidence="2 4">JCM 14085</strain>
    </source>
</reference>
<evidence type="ECO:0000313" key="4">
    <source>
        <dbReference type="Proteomes" id="UP000030980"/>
    </source>
</evidence>
<dbReference type="PROSITE" id="PS51273">
    <property type="entry name" value="GATASE_TYPE_1"/>
    <property type="match status" value="1"/>
</dbReference>
<evidence type="ECO:0000259" key="1">
    <source>
        <dbReference type="Pfam" id="PF00117"/>
    </source>
</evidence>
<name>A0A0B2DB60_9PSED</name>
<protein>
    <submittedName>
        <fullName evidence="2 3">Amidotransferase</fullName>
    </submittedName>
</protein>
<sequence length="242" mass="27578">MPLRICILETDHLRPELADTFVGYGHMFKQLFTDQPIEAEFETFNVVDGQYPPEDRHYDAYLVTGSKADSFGTDPWIQTLKDYLLKRYEKGDKLLGICFGHQLLALLLGGQTERAQQGWGVGLHQYRLENREPWMQPALEDLSLLISHRDQVTRLPENATVLASSEFCPVAAFRIDDRVLCFQGHPEFVVDYSKALLDARQDMLGEVLYQQALGSLQESHHGKAVGEWMLRFVAQGRDPQPA</sequence>
<dbReference type="STRING" id="706570.PT85_06725"/>
<dbReference type="GO" id="GO:0005829">
    <property type="term" value="C:cytosol"/>
    <property type="evidence" value="ECO:0007669"/>
    <property type="project" value="TreeGrafter"/>
</dbReference>
<dbReference type="GO" id="GO:0016740">
    <property type="term" value="F:transferase activity"/>
    <property type="evidence" value="ECO:0007669"/>
    <property type="project" value="UniProtKB-KW"/>
</dbReference>
<feature type="domain" description="Glutamine amidotransferase" evidence="1">
    <location>
        <begin position="89"/>
        <end position="190"/>
    </location>
</feature>
<keyword evidence="4" id="KW-1185">Reference proteome</keyword>
<dbReference type="Gene3D" id="3.40.50.880">
    <property type="match status" value="1"/>
</dbReference>
<accession>A0A0B2DB60</accession>
<dbReference type="Proteomes" id="UP000030980">
    <property type="component" value="Unassembled WGS sequence"/>
</dbReference>
<dbReference type="EMBL" id="JTAK01000002">
    <property type="protein sequence ID" value="KHO65734.1"/>
    <property type="molecule type" value="Genomic_DNA"/>
</dbReference>
<dbReference type="OrthoDB" id="9813383at2"/>
<dbReference type="RefSeq" id="WP_039560209.1">
    <property type="nucleotide sequence ID" value="NZ_FMUP01000001.1"/>
</dbReference>
<dbReference type="AlphaFoldDB" id="A0A0B2DB60"/>